<feature type="region of interest" description="Disordered" evidence="1">
    <location>
        <begin position="138"/>
        <end position="161"/>
    </location>
</feature>
<keyword evidence="2" id="KW-0812">Transmembrane</keyword>
<dbReference type="EMBL" id="JAUSRB010000002">
    <property type="protein sequence ID" value="MDP9865145.1"/>
    <property type="molecule type" value="Genomic_DNA"/>
</dbReference>
<feature type="transmembrane region" description="Helical" evidence="2">
    <location>
        <begin position="108"/>
        <end position="132"/>
    </location>
</feature>
<keyword evidence="4" id="KW-1185">Reference proteome</keyword>
<sequence>MEQDRQARRPPAAAVTAAAYAVLVLAGLVAGVVGGFQHSWYARPVPVSAIGWAVLLAAACYGAGRAMRGKLAALAPGAGWMAITLIWLGGSPEGDVVIANDPSGYVYLYGGLIAVLAGVLLSPSGGGAWLLAQRPYGPQPSPAGSGPAPARSDDPYHGPAR</sequence>
<feature type="transmembrane region" description="Helical" evidence="2">
    <location>
        <begin position="71"/>
        <end position="88"/>
    </location>
</feature>
<dbReference type="Proteomes" id="UP001230426">
    <property type="component" value="Unassembled WGS sequence"/>
</dbReference>
<protein>
    <recommendedName>
        <fullName evidence="5">Integral membrane protein</fullName>
    </recommendedName>
</protein>
<accession>A0ABT9R9Q1</accession>
<evidence type="ECO:0008006" key="5">
    <source>
        <dbReference type="Google" id="ProtNLM"/>
    </source>
</evidence>
<feature type="compositionally biased region" description="Basic and acidic residues" evidence="1">
    <location>
        <begin position="151"/>
        <end position="161"/>
    </location>
</feature>
<keyword evidence="2" id="KW-1133">Transmembrane helix</keyword>
<feature type="transmembrane region" description="Helical" evidence="2">
    <location>
        <begin position="45"/>
        <end position="64"/>
    </location>
</feature>
<name>A0ABT9R9Q1_9ACTN</name>
<feature type="transmembrane region" description="Helical" evidence="2">
    <location>
        <begin position="12"/>
        <end position="33"/>
    </location>
</feature>
<comment type="caution">
    <text evidence="3">The sequence shown here is derived from an EMBL/GenBank/DDBJ whole genome shotgun (WGS) entry which is preliminary data.</text>
</comment>
<organism evidence="3 4">
    <name type="scientific">Streptosporangium brasiliense</name>
    <dbReference type="NCBI Taxonomy" id="47480"/>
    <lineage>
        <taxon>Bacteria</taxon>
        <taxon>Bacillati</taxon>
        <taxon>Actinomycetota</taxon>
        <taxon>Actinomycetes</taxon>
        <taxon>Streptosporangiales</taxon>
        <taxon>Streptosporangiaceae</taxon>
        <taxon>Streptosporangium</taxon>
    </lineage>
</organism>
<evidence type="ECO:0000256" key="2">
    <source>
        <dbReference type="SAM" id="Phobius"/>
    </source>
</evidence>
<proteinExistence type="predicted"/>
<evidence type="ECO:0000313" key="4">
    <source>
        <dbReference type="Proteomes" id="UP001230426"/>
    </source>
</evidence>
<dbReference type="Pfam" id="PF19608">
    <property type="entry name" value="DUF6113"/>
    <property type="match status" value="1"/>
</dbReference>
<reference evidence="3 4" key="1">
    <citation type="submission" date="2023-07" db="EMBL/GenBank/DDBJ databases">
        <title>Sequencing the genomes of 1000 actinobacteria strains.</title>
        <authorList>
            <person name="Klenk H.-P."/>
        </authorList>
    </citation>
    <scope>NUCLEOTIDE SEQUENCE [LARGE SCALE GENOMIC DNA]</scope>
    <source>
        <strain evidence="3 4">DSM 44109</strain>
    </source>
</reference>
<dbReference type="InterPro" id="IPR046095">
    <property type="entry name" value="DUF6113"/>
</dbReference>
<dbReference type="RefSeq" id="WP_306864055.1">
    <property type="nucleotide sequence ID" value="NZ_JAUSRB010000002.1"/>
</dbReference>
<evidence type="ECO:0000256" key="1">
    <source>
        <dbReference type="SAM" id="MobiDB-lite"/>
    </source>
</evidence>
<keyword evidence="2" id="KW-0472">Membrane</keyword>
<gene>
    <name evidence="3" type="ORF">J2S55_004411</name>
</gene>
<evidence type="ECO:0000313" key="3">
    <source>
        <dbReference type="EMBL" id="MDP9865145.1"/>
    </source>
</evidence>